<evidence type="ECO:0000256" key="1">
    <source>
        <dbReference type="SAM" id="MobiDB-lite"/>
    </source>
</evidence>
<reference evidence="2" key="2">
    <citation type="submission" date="2020-11" db="EMBL/GenBank/DDBJ databases">
        <authorList>
            <person name="McCartney M.A."/>
            <person name="Auch B."/>
            <person name="Kono T."/>
            <person name="Mallez S."/>
            <person name="Becker A."/>
            <person name="Gohl D.M."/>
            <person name="Silverstein K.A.T."/>
            <person name="Koren S."/>
            <person name="Bechman K.B."/>
            <person name="Herman A."/>
            <person name="Abrahante J.E."/>
            <person name="Garbe J."/>
        </authorList>
    </citation>
    <scope>NUCLEOTIDE SEQUENCE</scope>
    <source>
        <strain evidence="2">Duluth1</strain>
        <tissue evidence="2">Whole animal</tissue>
    </source>
</reference>
<evidence type="ECO:0000313" key="2">
    <source>
        <dbReference type="EMBL" id="KAH3746788.1"/>
    </source>
</evidence>
<accession>A0A9D4DDR1</accession>
<feature type="compositionally biased region" description="Gly residues" evidence="1">
    <location>
        <begin position="79"/>
        <end position="89"/>
    </location>
</feature>
<reference evidence="2" key="1">
    <citation type="journal article" date="2019" name="bioRxiv">
        <title>The Genome of the Zebra Mussel, Dreissena polymorpha: A Resource for Invasive Species Research.</title>
        <authorList>
            <person name="McCartney M.A."/>
            <person name="Auch B."/>
            <person name="Kono T."/>
            <person name="Mallez S."/>
            <person name="Zhang Y."/>
            <person name="Obille A."/>
            <person name="Becker A."/>
            <person name="Abrahante J.E."/>
            <person name="Garbe J."/>
            <person name="Badalamenti J.P."/>
            <person name="Herman A."/>
            <person name="Mangelson H."/>
            <person name="Liachko I."/>
            <person name="Sullivan S."/>
            <person name="Sone E.D."/>
            <person name="Koren S."/>
            <person name="Silverstein K.A.T."/>
            <person name="Beckman K.B."/>
            <person name="Gohl D.M."/>
        </authorList>
    </citation>
    <scope>NUCLEOTIDE SEQUENCE</scope>
    <source>
        <strain evidence="2">Duluth1</strain>
        <tissue evidence="2">Whole animal</tissue>
    </source>
</reference>
<proteinExistence type="predicted"/>
<dbReference type="Proteomes" id="UP000828390">
    <property type="component" value="Unassembled WGS sequence"/>
</dbReference>
<keyword evidence="3" id="KW-1185">Reference proteome</keyword>
<feature type="region of interest" description="Disordered" evidence="1">
    <location>
        <begin position="78"/>
        <end position="104"/>
    </location>
</feature>
<name>A0A9D4DDR1_DREPO</name>
<gene>
    <name evidence="2" type="ORF">DPMN_181204</name>
</gene>
<dbReference type="AlphaFoldDB" id="A0A9D4DDR1"/>
<evidence type="ECO:0000313" key="3">
    <source>
        <dbReference type="Proteomes" id="UP000828390"/>
    </source>
</evidence>
<organism evidence="2 3">
    <name type="scientific">Dreissena polymorpha</name>
    <name type="common">Zebra mussel</name>
    <name type="synonym">Mytilus polymorpha</name>
    <dbReference type="NCBI Taxonomy" id="45954"/>
    <lineage>
        <taxon>Eukaryota</taxon>
        <taxon>Metazoa</taxon>
        <taxon>Spiralia</taxon>
        <taxon>Lophotrochozoa</taxon>
        <taxon>Mollusca</taxon>
        <taxon>Bivalvia</taxon>
        <taxon>Autobranchia</taxon>
        <taxon>Heteroconchia</taxon>
        <taxon>Euheterodonta</taxon>
        <taxon>Imparidentia</taxon>
        <taxon>Neoheterodontei</taxon>
        <taxon>Myida</taxon>
        <taxon>Dreissenoidea</taxon>
        <taxon>Dreissenidae</taxon>
        <taxon>Dreissena</taxon>
    </lineage>
</organism>
<sequence length="104" mass="11564">MPSYEEKKAVFQAVINLWGIIVIICRRPRGYNRGYNMFKKKIEGWWAWWGVVRGGVSCEGGMLKKKLGGRGYNMMLKKNGGGSGRGGGLSSDNHLVDGQTDRPT</sequence>
<comment type="caution">
    <text evidence="2">The sequence shown here is derived from an EMBL/GenBank/DDBJ whole genome shotgun (WGS) entry which is preliminary data.</text>
</comment>
<dbReference type="EMBL" id="JAIWYP010000010">
    <property type="protein sequence ID" value="KAH3746788.1"/>
    <property type="molecule type" value="Genomic_DNA"/>
</dbReference>
<protein>
    <submittedName>
        <fullName evidence="2">Uncharacterized protein</fullName>
    </submittedName>
</protein>